<keyword evidence="5" id="KW-0999">Mitochondrion inner membrane</keyword>
<keyword evidence="6 11" id="KW-1133">Transmembrane helix</keyword>
<keyword evidence="8 11" id="KW-0472">Membrane</keyword>
<dbReference type="GO" id="GO:0045271">
    <property type="term" value="C:respiratory chain complex I"/>
    <property type="evidence" value="ECO:0007669"/>
    <property type="project" value="InterPro"/>
</dbReference>
<comment type="similarity">
    <text evidence="2">Belongs to the complex I NDUFA11 subunit family.</text>
</comment>
<evidence type="ECO:0000256" key="3">
    <source>
        <dbReference type="ARBA" id="ARBA00018191"/>
    </source>
</evidence>
<keyword evidence="7" id="KW-0496">Mitochondrion</keyword>
<evidence type="ECO:0000256" key="7">
    <source>
        <dbReference type="ARBA" id="ARBA00023128"/>
    </source>
</evidence>
<dbReference type="HOGENOM" id="CLU_134185_2_0_1"/>
<evidence type="ECO:0000256" key="4">
    <source>
        <dbReference type="ARBA" id="ARBA00022692"/>
    </source>
</evidence>
<evidence type="ECO:0000256" key="2">
    <source>
        <dbReference type="ARBA" id="ARBA00008699"/>
    </source>
</evidence>
<evidence type="ECO:0000256" key="1">
    <source>
        <dbReference type="ARBA" id="ARBA00004292"/>
    </source>
</evidence>
<evidence type="ECO:0000256" key="5">
    <source>
        <dbReference type="ARBA" id="ARBA00022792"/>
    </source>
</evidence>
<evidence type="ECO:0000256" key="8">
    <source>
        <dbReference type="ARBA" id="ARBA00023136"/>
    </source>
</evidence>
<dbReference type="OMA" id="FRKTWLA"/>
<keyword evidence="4 11" id="KW-0812">Transmembrane</keyword>
<accession>S4RCS1</accession>
<feature type="transmembrane region" description="Helical" evidence="11">
    <location>
        <begin position="20"/>
        <end position="39"/>
    </location>
</feature>
<dbReference type="InterPro" id="IPR039205">
    <property type="entry name" value="NDUFA11"/>
</dbReference>
<evidence type="ECO:0000256" key="10">
    <source>
        <dbReference type="ARBA" id="ARBA00031497"/>
    </source>
</evidence>
<evidence type="ECO:0000256" key="11">
    <source>
        <dbReference type="SAM" id="Phobius"/>
    </source>
</evidence>
<reference evidence="12" key="2">
    <citation type="submission" date="2025-09" db="UniProtKB">
        <authorList>
            <consortium name="Ensembl"/>
        </authorList>
    </citation>
    <scope>IDENTIFICATION</scope>
</reference>
<dbReference type="GO" id="GO:0005743">
    <property type="term" value="C:mitochondrial inner membrane"/>
    <property type="evidence" value="ECO:0007669"/>
    <property type="project" value="UniProtKB-SubCell"/>
</dbReference>
<proteinExistence type="inferred from homology"/>
<comment type="subcellular location">
    <subcellularLocation>
        <location evidence="1">Mitochondrion inner membrane</location>
        <topology evidence="1">Multi-pass membrane protein</topology>
        <orientation evidence="1">Matrix side</orientation>
    </subcellularLocation>
</comment>
<sequence>TMGFWDKADNADPLQKTVEATKMGAIAGALGTAYYLSAFESTTTAGSLMRFGAGTAGIAALGAIFSVGTCLSAQVLNEPDNAFNHFVGGCSAGLALGARAHSFSVASMGCVTLGSLGVLAKVGHREGWRFIGPALTQAEVDAQAIAPSPKASH</sequence>
<evidence type="ECO:0000256" key="6">
    <source>
        <dbReference type="ARBA" id="ARBA00022989"/>
    </source>
</evidence>
<gene>
    <name evidence="12" type="primary">NDUFA11</name>
</gene>
<dbReference type="Ensembl" id="ENSPMAT00000003018.1">
    <property type="protein sequence ID" value="ENSPMAP00000003003.1"/>
    <property type="gene ID" value="ENSPMAG00000002744.1"/>
</dbReference>
<feature type="transmembrane region" description="Helical" evidence="11">
    <location>
        <begin position="96"/>
        <end position="120"/>
    </location>
</feature>
<protein>
    <recommendedName>
        <fullName evidence="3">NADH dehydrogenase [ubiquinone] 1 alpha subcomplex subunit 11</fullName>
    </recommendedName>
    <alternativeName>
        <fullName evidence="9">Complex I-B14.7</fullName>
    </alternativeName>
    <alternativeName>
        <fullName evidence="10">NADH-ubiquinone oxidoreductase subunit B14.7</fullName>
    </alternativeName>
</protein>
<dbReference type="GO" id="GO:0006120">
    <property type="term" value="P:mitochondrial electron transport, NADH to ubiquinone"/>
    <property type="evidence" value="ECO:0007669"/>
    <property type="project" value="InterPro"/>
</dbReference>
<evidence type="ECO:0000313" key="12">
    <source>
        <dbReference type="Ensembl" id="ENSPMAP00000003003.1"/>
    </source>
</evidence>
<evidence type="ECO:0000256" key="9">
    <source>
        <dbReference type="ARBA" id="ARBA00030608"/>
    </source>
</evidence>
<dbReference type="AlphaFoldDB" id="S4RCS1"/>
<reference evidence="12" key="1">
    <citation type="submission" date="2025-08" db="UniProtKB">
        <authorList>
            <consortium name="Ensembl"/>
        </authorList>
    </citation>
    <scope>IDENTIFICATION</scope>
</reference>
<dbReference type="PANTHER" id="PTHR21382:SF1">
    <property type="entry name" value="NADH DEHYDROGENASE [UBIQUINONE] 1 ALPHA SUBCOMPLEX SUBUNIT 11"/>
    <property type="match status" value="1"/>
</dbReference>
<dbReference type="GeneTree" id="ENSGT00390000012434"/>
<dbReference type="PANTHER" id="PTHR21382">
    <property type="entry name" value="NADH-UBIQUINONE OXIDOREDUCTASE SUBUNIT"/>
    <property type="match status" value="1"/>
</dbReference>
<organism evidence="12">
    <name type="scientific">Petromyzon marinus</name>
    <name type="common">Sea lamprey</name>
    <dbReference type="NCBI Taxonomy" id="7757"/>
    <lineage>
        <taxon>Eukaryota</taxon>
        <taxon>Metazoa</taxon>
        <taxon>Chordata</taxon>
        <taxon>Craniata</taxon>
        <taxon>Vertebrata</taxon>
        <taxon>Cyclostomata</taxon>
        <taxon>Hyperoartia</taxon>
        <taxon>Petromyzontiformes</taxon>
        <taxon>Petromyzontidae</taxon>
        <taxon>Petromyzon</taxon>
    </lineage>
</organism>
<dbReference type="STRING" id="7757.ENSPMAP00000003003"/>
<feature type="transmembrane region" description="Helical" evidence="11">
    <location>
        <begin position="51"/>
        <end position="76"/>
    </location>
</feature>
<name>S4RCS1_PETMA</name>